<feature type="region of interest" description="Disordered" evidence="2">
    <location>
        <begin position="1"/>
        <end position="22"/>
    </location>
</feature>
<feature type="region of interest" description="Disordered" evidence="2">
    <location>
        <begin position="657"/>
        <end position="682"/>
    </location>
</feature>
<gene>
    <name evidence="4" type="ORF">DPMN_115419</name>
</gene>
<evidence type="ECO:0000313" key="4">
    <source>
        <dbReference type="EMBL" id="KAH3841932.1"/>
    </source>
</evidence>
<feature type="region of interest" description="Disordered" evidence="2">
    <location>
        <begin position="575"/>
        <end position="614"/>
    </location>
</feature>
<dbReference type="Proteomes" id="UP000828390">
    <property type="component" value="Unassembled WGS sequence"/>
</dbReference>
<evidence type="ECO:0000259" key="3">
    <source>
        <dbReference type="PROSITE" id="PS50238"/>
    </source>
</evidence>
<dbReference type="InterPro" id="IPR000198">
    <property type="entry name" value="RhoGAP_dom"/>
</dbReference>
<dbReference type="OrthoDB" id="10024839at2759"/>
<evidence type="ECO:0000313" key="5">
    <source>
        <dbReference type="Proteomes" id="UP000828390"/>
    </source>
</evidence>
<dbReference type="GO" id="GO:0007165">
    <property type="term" value="P:signal transduction"/>
    <property type="evidence" value="ECO:0007669"/>
    <property type="project" value="InterPro"/>
</dbReference>
<dbReference type="AlphaFoldDB" id="A0A9D4KME6"/>
<dbReference type="SMART" id="SM00324">
    <property type="entry name" value="RhoGAP"/>
    <property type="match status" value="1"/>
</dbReference>
<feature type="domain" description="Rho-GAP" evidence="3">
    <location>
        <begin position="243"/>
        <end position="446"/>
    </location>
</feature>
<keyword evidence="5" id="KW-1185">Reference proteome</keyword>
<comment type="caution">
    <text evidence="4">The sequence shown here is derived from an EMBL/GenBank/DDBJ whole genome shotgun (WGS) entry which is preliminary data.</text>
</comment>
<dbReference type="Gene3D" id="1.10.555.10">
    <property type="entry name" value="Rho GTPase activation protein"/>
    <property type="match status" value="1"/>
</dbReference>
<organism evidence="4 5">
    <name type="scientific">Dreissena polymorpha</name>
    <name type="common">Zebra mussel</name>
    <name type="synonym">Mytilus polymorpha</name>
    <dbReference type="NCBI Taxonomy" id="45954"/>
    <lineage>
        <taxon>Eukaryota</taxon>
        <taxon>Metazoa</taxon>
        <taxon>Spiralia</taxon>
        <taxon>Lophotrochozoa</taxon>
        <taxon>Mollusca</taxon>
        <taxon>Bivalvia</taxon>
        <taxon>Autobranchia</taxon>
        <taxon>Heteroconchia</taxon>
        <taxon>Euheterodonta</taxon>
        <taxon>Imparidentia</taxon>
        <taxon>Neoheterodontei</taxon>
        <taxon>Myida</taxon>
        <taxon>Dreissenoidea</taxon>
        <taxon>Dreissenidae</taxon>
        <taxon>Dreissena</taxon>
    </lineage>
</organism>
<dbReference type="Pfam" id="PF00620">
    <property type="entry name" value="RhoGAP"/>
    <property type="match status" value="1"/>
</dbReference>
<dbReference type="GO" id="GO:0005096">
    <property type="term" value="F:GTPase activator activity"/>
    <property type="evidence" value="ECO:0007669"/>
    <property type="project" value="UniProtKB-KW"/>
</dbReference>
<name>A0A9D4KME6_DREPO</name>
<feature type="compositionally biased region" description="Polar residues" evidence="2">
    <location>
        <begin position="664"/>
        <end position="681"/>
    </location>
</feature>
<dbReference type="PANTHER" id="PTHR12635:SF7">
    <property type="entry name" value="RHO GTPASE ACTIVATING PROTEIN 6-RELATED"/>
    <property type="match status" value="1"/>
</dbReference>
<feature type="compositionally biased region" description="Polar residues" evidence="2">
    <location>
        <begin position="182"/>
        <end position="227"/>
    </location>
</feature>
<feature type="region of interest" description="Disordered" evidence="2">
    <location>
        <begin position="160"/>
        <end position="242"/>
    </location>
</feature>
<dbReference type="InterPro" id="IPR008936">
    <property type="entry name" value="Rho_GTPase_activation_prot"/>
</dbReference>
<accession>A0A9D4KME6</accession>
<proteinExistence type="predicted"/>
<sequence>MGHMKTTHVEKAMQKSKSSLAHSRILPKRWRKPRSSTSGQCLWSPEGNCSWCNVSGRRVVLRSVSLLQLSEAERLALQKVVLRKLQDVELGCPVIVPKDTRESGRRKKHLLSIKRSKSANLTGLIHGLADREKDHRSGLVFGIPLKKCIANDIELKRKRSSGTLQERRDADVILHRQDSRKSISSSQGSLDNCVTHGNSFTESQKRNASCDSLSENESGRSPNSSLVDASPGFRGSTSGQSNVPLYATGPPQVPHIVKVCFNHIESYGLRVLGIFRVGASKKRTTQLRDEFDSGLDVKLNESHNPHEVGAVLKEYFRDLPEPLLTRDLYSPLIAARGLQSIEQQLEVTRMLLALLPVANRDTLWALLQFLYKVDQHSSDVIDERGETVAGNKMDSHNLATLFGPNILHKAKAGAKEFTVESVARAEEREEVIDVIHTLIDHHQMLFQIPATVHDEILQMLLESDPETTEQILKRISADTGVDGDADTYGDVYDDSDVSLPHSPVSETNLHFRDVAALSTGPLRVARSAEFLTPTVNRKFVFNNDAEHDEAPARRKSDINSVLPVTDRPKFHLVIENTPSPPEVKRPQRHSRAELSATPRDLSSQEKFSARPHSFHEERPHSELYWKPKTLSIPSPTYMRQNSDNPRVVVPLNSALSRAAPKSPRVTSSIQRPLNFSRSTPEVENEWQKDRWRQWDNMASERPKEATYEQETLV</sequence>
<dbReference type="InterPro" id="IPR037863">
    <property type="entry name" value="RHOGAP6/36"/>
</dbReference>
<reference evidence="4" key="1">
    <citation type="journal article" date="2019" name="bioRxiv">
        <title>The Genome of the Zebra Mussel, Dreissena polymorpha: A Resource for Invasive Species Research.</title>
        <authorList>
            <person name="McCartney M.A."/>
            <person name="Auch B."/>
            <person name="Kono T."/>
            <person name="Mallez S."/>
            <person name="Zhang Y."/>
            <person name="Obille A."/>
            <person name="Becker A."/>
            <person name="Abrahante J.E."/>
            <person name="Garbe J."/>
            <person name="Badalamenti J.P."/>
            <person name="Herman A."/>
            <person name="Mangelson H."/>
            <person name="Liachko I."/>
            <person name="Sullivan S."/>
            <person name="Sone E.D."/>
            <person name="Koren S."/>
            <person name="Silverstein K.A.T."/>
            <person name="Beckman K.B."/>
            <person name="Gohl D.M."/>
        </authorList>
    </citation>
    <scope>NUCLEOTIDE SEQUENCE</scope>
    <source>
        <strain evidence="4">Duluth1</strain>
        <tissue evidence="4">Whole animal</tissue>
    </source>
</reference>
<feature type="compositionally biased region" description="Basic and acidic residues" evidence="2">
    <location>
        <begin position="165"/>
        <end position="181"/>
    </location>
</feature>
<evidence type="ECO:0000256" key="2">
    <source>
        <dbReference type="SAM" id="MobiDB-lite"/>
    </source>
</evidence>
<dbReference type="EMBL" id="JAIWYP010000004">
    <property type="protein sequence ID" value="KAH3841932.1"/>
    <property type="molecule type" value="Genomic_DNA"/>
</dbReference>
<dbReference type="PANTHER" id="PTHR12635">
    <property type="entry name" value="RHO-GTPASE-ACTIVATING PROTEIN 6 FAMILY MEMBER"/>
    <property type="match status" value="1"/>
</dbReference>
<dbReference type="SUPFAM" id="SSF48350">
    <property type="entry name" value="GTPase activation domain, GAP"/>
    <property type="match status" value="1"/>
</dbReference>
<dbReference type="PROSITE" id="PS50238">
    <property type="entry name" value="RHOGAP"/>
    <property type="match status" value="1"/>
</dbReference>
<keyword evidence="1" id="KW-0343">GTPase activation</keyword>
<protein>
    <recommendedName>
        <fullName evidence="3">Rho-GAP domain-containing protein</fullName>
    </recommendedName>
</protein>
<reference evidence="4" key="2">
    <citation type="submission" date="2020-11" db="EMBL/GenBank/DDBJ databases">
        <authorList>
            <person name="McCartney M.A."/>
            <person name="Auch B."/>
            <person name="Kono T."/>
            <person name="Mallez S."/>
            <person name="Becker A."/>
            <person name="Gohl D.M."/>
            <person name="Silverstein K.A.T."/>
            <person name="Koren S."/>
            <person name="Bechman K.B."/>
            <person name="Herman A."/>
            <person name="Abrahante J.E."/>
            <person name="Garbe J."/>
        </authorList>
    </citation>
    <scope>NUCLEOTIDE SEQUENCE</scope>
    <source>
        <strain evidence="4">Duluth1</strain>
        <tissue evidence="4">Whole animal</tissue>
    </source>
</reference>
<evidence type="ECO:0000256" key="1">
    <source>
        <dbReference type="ARBA" id="ARBA00022468"/>
    </source>
</evidence>